<evidence type="ECO:0000313" key="3">
    <source>
        <dbReference type="Proteomes" id="UP000248798"/>
    </source>
</evidence>
<dbReference type="Proteomes" id="UP000248798">
    <property type="component" value="Unassembled WGS sequence"/>
</dbReference>
<accession>A0A328FEK0</accession>
<protein>
    <submittedName>
        <fullName evidence="2">Uncharacterized protein</fullName>
    </submittedName>
</protein>
<evidence type="ECO:0000313" key="4">
    <source>
        <dbReference type="Proteomes" id="UP000293902"/>
    </source>
</evidence>
<evidence type="ECO:0000313" key="2">
    <source>
        <dbReference type="EMBL" id="RAM02200.1"/>
    </source>
</evidence>
<proteinExistence type="predicted"/>
<reference evidence="2 3" key="1">
    <citation type="submission" date="2018-06" db="EMBL/GenBank/DDBJ databases">
        <title>Complete Genome Sequence of Desulfobacter hydrogenophilus (DSM3380).</title>
        <authorList>
            <person name="Marietou A."/>
            <person name="Schreiber L."/>
            <person name="Marshall I."/>
            <person name="Jorgensen B."/>
        </authorList>
    </citation>
    <scope>NUCLEOTIDE SEQUENCE [LARGE SCALE GENOMIC DNA]</scope>
    <source>
        <strain evidence="2 3">DSM 3380</strain>
    </source>
</reference>
<name>A0A328FEK0_9BACT</name>
<dbReference type="Proteomes" id="UP000293902">
    <property type="component" value="Chromosome"/>
</dbReference>
<dbReference type="EMBL" id="QLNI01000017">
    <property type="protein sequence ID" value="RAM02200.1"/>
    <property type="molecule type" value="Genomic_DNA"/>
</dbReference>
<reference evidence="1 4" key="2">
    <citation type="submission" date="2019-02" db="EMBL/GenBank/DDBJ databases">
        <title>Complete genome sequence of Desulfobacter hydrogenophilus AcRS1.</title>
        <authorList>
            <person name="Marietou A."/>
            <person name="Lund M.B."/>
            <person name="Marshall I.P.G."/>
            <person name="Schreiber L."/>
            <person name="Jorgensen B."/>
        </authorList>
    </citation>
    <scope>NUCLEOTIDE SEQUENCE [LARGE SCALE GENOMIC DNA]</scope>
    <source>
        <strain evidence="1 4">AcRS1</strain>
    </source>
</reference>
<organism evidence="2 3">
    <name type="scientific">Desulfobacter hydrogenophilus</name>
    <dbReference type="NCBI Taxonomy" id="2291"/>
    <lineage>
        <taxon>Bacteria</taxon>
        <taxon>Pseudomonadati</taxon>
        <taxon>Thermodesulfobacteriota</taxon>
        <taxon>Desulfobacteria</taxon>
        <taxon>Desulfobacterales</taxon>
        <taxon>Desulfobacteraceae</taxon>
        <taxon>Desulfobacter</taxon>
    </lineage>
</organism>
<gene>
    <name evidence="2" type="ORF">DO021_09650</name>
    <name evidence="1" type="ORF">EYB58_20690</name>
</gene>
<dbReference type="EMBL" id="CP036313">
    <property type="protein sequence ID" value="QBH15126.1"/>
    <property type="molecule type" value="Genomic_DNA"/>
</dbReference>
<keyword evidence="4" id="KW-1185">Reference proteome</keyword>
<sequence>MKSGSKKLSSIDIQRQLRHKNATMMDHDLNELGNESNAASVIEKIQAHPRLKSVVILQKNDLAS</sequence>
<evidence type="ECO:0000313" key="1">
    <source>
        <dbReference type="EMBL" id="QBH15126.1"/>
    </source>
</evidence>
<dbReference type="AlphaFoldDB" id="A0A328FEK0"/>
<dbReference type="RefSeq" id="WP_111956101.1">
    <property type="nucleotide sequence ID" value="NZ_CP036313.1"/>
</dbReference>